<reference evidence="1 2" key="1">
    <citation type="submission" date="2019-06" db="EMBL/GenBank/DDBJ databases">
        <title>Sequencing the genomes of 1000 actinobacteria strains.</title>
        <authorList>
            <person name="Klenk H.-P."/>
        </authorList>
    </citation>
    <scope>NUCLEOTIDE SEQUENCE [LARGE SCALE GENOMIC DNA]</scope>
    <source>
        <strain evidence="1 2">DSM 45671</strain>
    </source>
</reference>
<dbReference type="PANTHER" id="PTHR36221">
    <property type="entry name" value="DUF742 DOMAIN-CONTAINING PROTEIN"/>
    <property type="match status" value="1"/>
</dbReference>
<protein>
    <submittedName>
        <fullName evidence="1">Uncharacterized protein DUF742</fullName>
    </submittedName>
</protein>
<comment type="caution">
    <text evidence="1">The sequence shown here is derived from an EMBL/GenBank/DDBJ whole genome shotgun (WGS) entry which is preliminary data.</text>
</comment>
<dbReference type="PANTHER" id="PTHR36221:SF1">
    <property type="entry name" value="DUF742 DOMAIN-CONTAINING PROTEIN"/>
    <property type="match status" value="1"/>
</dbReference>
<dbReference type="RefSeq" id="WP_170309187.1">
    <property type="nucleotide sequence ID" value="NZ_VIWU01000001.1"/>
</dbReference>
<dbReference type="Pfam" id="PF05331">
    <property type="entry name" value="DUF742"/>
    <property type="match status" value="1"/>
</dbReference>
<proteinExistence type="predicted"/>
<name>A0A561T2U2_9PSEU</name>
<dbReference type="Proteomes" id="UP000321261">
    <property type="component" value="Unassembled WGS sequence"/>
</dbReference>
<evidence type="ECO:0000313" key="1">
    <source>
        <dbReference type="EMBL" id="TWF81423.1"/>
    </source>
</evidence>
<gene>
    <name evidence="1" type="ORF">FHX44_117366</name>
</gene>
<keyword evidence="2" id="KW-1185">Reference proteome</keyword>
<evidence type="ECO:0000313" key="2">
    <source>
        <dbReference type="Proteomes" id="UP000321261"/>
    </source>
</evidence>
<dbReference type="EMBL" id="VIWU01000001">
    <property type="protein sequence ID" value="TWF81423.1"/>
    <property type="molecule type" value="Genomic_DNA"/>
</dbReference>
<organism evidence="1 2">
    <name type="scientific">Pseudonocardia hierapolitana</name>
    <dbReference type="NCBI Taxonomy" id="1128676"/>
    <lineage>
        <taxon>Bacteria</taxon>
        <taxon>Bacillati</taxon>
        <taxon>Actinomycetota</taxon>
        <taxon>Actinomycetes</taxon>
        <taxon>Pseudonocardiales</taxon>
        <taxon>Pseudonocardiaceae</taxon>
        <taxon>Pseudonocardia</taxon>
    </lineage>
</organism>
<sequence length="128" mass="13625">MSGPEPPRHRAEGAAPRRLVPVYALTGGRTRSGGRDLPMESLVTATDHARWANDLQNEYRTIIELARTPVSLVEIGAALTVPVTVARVLVSDLVEGGYLDVHAPPPAFAGGRPSAAVLTRLLDGLRAR</sequence>
<dbReference type="AlphaFoldDB" id="A0A561T2U2"/>
<accession>A0A561T2U2</accession>
<dbReference type="InterPro" id="IPR007995">
    <property type="entry name" value="DUF742"/>
</dbReference>